<feature type="region of interest" description="Disordered" evidence="2">
    <location>
        <begin position="633"/>
        <end position="674"/>
    </location>
</feature>
<reference evidence="4 5" key="1">
    <citation type="journal article" date="2016" name="Mol. Biol. Evol.">
        <title>Comparative Genomics of Early-Diverging Mushroom-Forming Fungi Provides Insights into the Origins of Lignocellulose Decay Capabilities.</title>
        <authorList>
            <person name="Nagy L.G."/>
            <person name="Riley R."/>
            <person name="Tritt A."/>
            <person name="Adam C."/>
            <person name="Daum C."/>
            <person name="Floudas D."/>
            <person name="Sun H."/>
            <person name="Yadav J.S."/>
            <person name="Pangilinan J."/>
            <person name="Larsson K.H."/>
            <person name="Matsuura K."/>
            <person name="Barry K."/>
            <person name="Labutti K."/>
            <person name="Kuo R."/>
            <person name="Ohm R.A."/>
            <person name="Bhattacharya S.S."/>
            <person name="Shirouzu T."/>
            <person name="Yoshinaga Y."/>
            <person name="Martin F.M."/>
            <person name="Grigoriev I.V."/>
            <person name="Hibbett D.S."/>
        </authorList>
    </citation>
    <scope>NUCLEOTIDE SEQUENCE [LARGE SCALE GENOMIC DNA]</scope>
    <source>
        <strain evidence="4 5">93-53</strain>
    </source>
</reference>
<dbReference type="GO" id="GO:0004843">
    <property type="term" value="F:cysteine-type deubiquitinase activity"/>
    <property type="evidence" value="ECO:0007669"/>
    <property type="project" value="InterPro"/>
</dbReference>
<feature type="compositionally biased region" description="Low complexity" evidence="2">
    <location>
        <begin position="71"/>
        <end position="82"/>
    </location>
</feature>
<dbReference type="EMBL" id="KV427614">
    <property type="protein sequence ID" value="KZT08631.1"/>
    <property type="molecule type" value="Genomic_DNA"/>
</dbReference>
<dbReference type="InParanoid" id="A0A165F9E9"/>
<organism evidence="4 5">
    <name type="scientific">Laetiporus sulphureus 93-53</name>
    <dbReference type="NCBI Taxonomy" id="1314785"/>
    <lineage>
        <taxon>Eukaryota</taxon>
        <taxon>Fungi</taxon>
        <taxon>Dikarya</taxon>
        <taxon>Basidiomycota</taxon>
        <taxon>Agaricomycotina</taxon>
        <taxon>Agaricomycetes</taxon>
        <taxon>Polyporales</taxon>
        <taxon>Laetiporus</taxon>
    </lineage>
</organism>
<evidence type="ECO:0000313" key="4">
    <source>
        <dbReference type="EMBL" id="KZT08631.1"/>
    </source>
</evidence>
<feature type="coiled-coil region" evidence="1">
    <location>
        <begin position="427"/>
        <end position="454"/>
    </location>
</feature>
<dbReference type="PROSITE" id="PS50330">
    <property type="entry name" value="UIM"/>
    <property type="match status" value="1"/>
</dbReference>
<dbReference type="AlphaFoldDB" id="A0A165F9E9"/>
<keyword evidence="5" id="KW-1185">Reference proteome</keyword>
<dbReference type="GO" id="GO:0016579">
    <property type="term" value="P:protein deubiquitination"/>
    <property type="evidence" value="ECO:0007669"/>
    <property type="project" value="InterPro"/>
</dbReference>
<name>A0A165F9E9_9APHY</name>
<dbReference type="InterPro" id="IPR055335">
    <property type="entry name" value="Ucp6/RUP1"/>
</dbReference>
<evidence type="ECO:0000256" key="2">
    <source>
        <dbReference type="SAM" id="MobiDB-lite"/>
    </source>
</evidence>
<proteinExistence type="predicted"/>
<dbReference type="InterPro" id="IPR003903">
    <property type="entry name" value="UIM_dom"/>
</dbReference>
<dbReference type="PANTHER" id="PTHR39597">
    <property type="entry name" value="UBA DOMAIN-CONTAINING PROTEIN RUP1"/>
    <property type="match status" value="1"/>
</dbReference>
<dbReference type="Gene3D" id="3.90.70.10">
    <property type="entry name" value="Cysteine proteinases"/>
    <property type="match status" value="1"/>
</dbReference>
<dbReference type="Gene3D" id="6.10.140.100">
    <property type="match status" value="1"/>
</dbReference>
<sequence>MGKFTPAPPTANEETDVATLVAVSDGGLTVDAALSLLRRHDGDVEKAGAAMLESDAMTRSVPMDVSQEAGTSAPMPTTSPTSKAEEKPPVIDLTAEDEDKELSRALRASLEDQGPKFGPSNRAPNDSWAMVPSNVAISTVSVPHDDQSLSRAIEASLTANVEEEMFVELPLEERVRKDGRPIALRPTLPSLNYAALILQGLFFVPQVRQAVARWRPLPDTPEEGDNVKAFSHPGSDAAATTWSLMEIFANMDLALMGELSVDAVLEALSAEQWSSPLERPGDVSFIFYCSLAWHIELVLHDDVPTNSAPSWPRLFHFRHGFSDDDLSNTPFDRRIDPSAVKVTVGGSEESNDLMSCLAIELGLSGDDTKQQVIFEPSEVVAFQILRDIDPPSYEASLGAGPRPERTTFVYPKHVYLDQFMKNNYPIAIEKRRKQRELLAEVEQLLAKRASLTRHNNRDTLADLRSSLHYYEHVAEDDDSAERKAMIHDTALKLRKILARIENELQTIDATVARLKLEAANIFDCPELRQHRYDLRVVLVHDGLYGRNHLYSYVKHKNAWWKTVDYAVTEVSEDTVLNDSIGLHLGTGPYFLIYSLALSAEVENTLAPWPEAVKNSVKHNNRLFLSELPSDVAEQVLDPNSPPSSPTPSEFTMSSSIVEPPQSREEPMDLVEDEQ</sequence>
<dbReference type="InterPro" id="IPR001394">
    <property type="entry name" value="Peptidase_C19_UCH"/>
</dbReference>
<protein>
    <recommendedName>
        <fullName evidence="3">Peptidase C19 ubiquitin carboxyl-terminal hydrolase domain-containing protein</fullName>
    </recommendedName>
</protein>
<dbReference type="GeneID" id="63831328"/>
<dbReference type="PANTHER" id="PTHR39597:SF1">
    <property type="entry name" value="UBA DOMAIN-CONTAINING PROTEIN RUP1"/>
    <property type="match status" value="1"/>
</dbReference>
<evidence type="ECO:0000313" key="5">
    <source>
        <dbReference type="Proteomes" id="UP000076871"/>
    </source>
</evidence>
<evidence type="ECO:0000259" key="3">
    <source>
        <dbReference type="Pfam" id="PF00443"/>
    </source>
</evidence>
<feature type="domain" description="Peptidase C19 ubiquitin carboxyl-terminal hydrolase" evidence="3">
    <location>
        <begin position="444"/>
        <end position="593"/>
    </location>
</feature>
<gene>
    <name evidence="4" type="ORF">LAESUDRAFT_811244</name>
</gene>
<evidence type="ECO:0000256" key="1">
    <source>
        <dbReference type="SAM" id="Coils"/>
    </source>
</evidence>
<dbReference type="SUPFAM" id="SSF54001">
    <property type="entry name" value="Cysteine proteinases"/>
    <property type="match status" value="1"/>
</dbReference>
<accession>A0A165F9E9</accession>
<dbReference type="Pfam" id="PF00443">
    <property type="entry name" value="UCH"/>
    <property type="match status" value="1"/>
</dbReference>
<dbReference type="InterPro" id="IPR038765">
    <property type="entry name" value="Papain-like_cys_pep_sf"/>
</dbReference>
<feature type="compositionally biased region" description="Low complexity" evidence="2">
    <location>
        <begin position="646"/>
        <end position="655"/>
    </location>
</feature>
<feature type="region of interest" description="Disordered" evidence="2">
    <location>
        <begin position="59"/>
        <end position="91"/>
    </location>
</feature>
<dbReference type="OrthoDB" id="443682at2759"/>
<keyword evidence="1" id="KW-0175">Coiled coil</keyword>
<dbReference type="STRING" id="1314785.A0A165F9E9"/>
<dbReference type="Proteomes" id="UP000076871">
    <property type="component" value="Unassembled WGS sequence"/>
</dbReference>
<dbReference type="RefSeq" id="XP_040766371.1">
    <property type="nucleotide sequence ID" value="XM_040914301.1"/>
</dbReference>